<name>M2RES7_CERS8</name>
<organism evidence="1 2">
    <name type="scientific">Ceriporiopsis subvermispora (strain B)</name>
    <name type="common">White-rot fungus</name>
    <name type="synonym">Gelatoporia subvermispora</name>
    <dbReference type="NCBI Taxonomy" id="914234"/>
    <lineage>
        <taxon>Eukaryota</taxon>
        <taxon>Fungi</taxon>
        <taxon>Dikarya</taxon>
        <taxon>Basidiomycota</taxon>
        <taxon>Agaricomycotina</taxon>
        <taxon>Agaricomycetes</taxon>
        <taxon>Polyporales</taxon>
        <taxon>Gelatoporiaceae</taxon>
        <taxon>Gelatoporia</taxon>
    </lineage>
</organism>
<reference evidence="1 2" key="1">
    <citation type="journal article" date="2012" name="Proc. Natl. Acad. Sci. U.S.A.">
        <title>Comparative genomics of Ceriporiopsis subvermispora and Phanerochaete chrysosporium provide insight into selective ligninolysis.</title>
        <authorList>
            <person name="Fernandez-Fueyo E."/>
            <person name="Ruiz-Duenas F.J."/>
            <person name="Ferreira P."/>
            <person name="Floudas D."/>
            <person name="Hibbett D.S."/>
            <person name="Canessa P."/>
            <person name="Larrondo L.F."/>
            <person name="James T.Y."/>
            <person name="Seelenfreund D."/>
            <person name="Lobos S."/>
            <person name="Polanco R."/>
            <person name="Tello M."/>
            <person name="Honda Y."/>
            <person name="Watanabe T."/>
            <person name="Watanabe T."/>
            <person name="Ryu J.S."/>
            <person name="Kubicek C.P."/>
            <person name="Schmoll M."/>
            <person name="Gaskell J."/>
            <person name="Hammel K.E."/>
            <person name="St John F.J."/>
            <person name="Vanden Wymelenberg A."/>
            <person name="Sabat G."/>
            <person name="Splinter BonDurant S."/>
            <person name="Syed K."/>
            <person name="Yadav J.S."/>
            <person name="Doddapaneni H."/>
            <person name="Subramanian V."/>
            <person name="Lavin J.L."/>
            <person name="Oguiza J.A."/>
            <person name="Perez G."/>
            <person name="Pisabarro A.G."/>
            <person name="Ramirez L."/>
            <person name="Santoyo F."/>
            <person name="Master E."/>
            <person name="Coutinho P.M."/>
            <person name="Henrissat B."/>
            <person name="Lombard V."/>
            <person name="Magnuson J.K."/>
            <person name="Kuees U."/>
            <person name="Hori C."/>
            <person name="Igarashi K."/>
            <person name="Samejima M."/>
            <person name="Held B.W."/>
            <person name="Barry K.W."/>
            <person name="LaButti K.M."/>
            <person name="Lapidus A."/>
            <person name="Lindquist E.A."/>
            <person name="Lucas S.M."/>
            <person name="Riley R."/>
            <person name="Salamov A.A."/>
            <person name="Hoffmeister D."/>
            <person name="Schwenk D."/>
            <person name="Hadar Y."/>
            <person name="Yarden O."/>
            <person name="de Vries R.P."/>
            <person name="Wiebenga A."/>
            <person name="Stenlid J."/>
            <person name="Eastwood D."/>
            <person name="Grigoriev I.V."/>
            <person name="Berka R.M."/>
            <person name="Blanchette R.A."/>
            <person name="Kersten P."/>
            <person name="Martinez A.T."/>
            <person name="Vicuna R."/>
            <person name="Cullen D."/>
        </authorList>
    </citation>
    <scope>NUCLEOTIDE SEQUENCE [LARGE SCALE GENOMIC DNA]</scope>
    <source>
        <strain evidence="1 2">B</strain>
    </source>
</reference>
<dbReference type="Proteomes" id="UP000016930">
    <property type="component" value="Unassembled WGS sequence"/>
</dbReference>
<evidence type="ECO:0000313" key="1">
    <source>
        <dbReference type="EMBL" id="EMD36932.1"/>
    </source>
</evidence>
<evidence type="ECO:0000313" key="2">
    <source>
        <dbReference type="Proteomes" id="UP000016930"/>
    </source>
</evidence>
<accession>M2RES7</accession>
<dbReference type="HOGENOM" id="CLU_1825068_0_0_1"/>
<gene>
    <name evidence="1" type="ORF">CERSUDRAFT_95202</name>
</gene>
<sequence length="141" mass="15496">MDSSGVDTTKGWNYALPNITRIEHCLHKLLLQIPINFITFTAPLSSLIMSHTLFNIREAASQQCDNMMELYSSVCPSLSFANGTGVNIDHATYSVDADADSAWNLNSEGVEYSDIVTEMNLPHAQAADQDIEITDIEADNV</sequence>
<dbReference type="AlphaFoldDB" id="M2RES7"/>
<protein>
    <submittedName>
        <fullName evidence="1">Uncharacterized protein</fullName>
    </submittedName>
</protein>
<proteinExistence type="predicted"/>
<keyword evidence="2" id="KW-1185">Reference proteome</keyword>
<dbReference type="EMBL" id="KB445797">
    <property type="protein sequence ID" value="EMD36932.1"/>
    <property type="molecule type" value="Genomic_DNA"/>
</dbReference>